<dbReference type="EMBL" id="KT428295">
    <property type="protein sequence ID" value="ALK44307.1"/>
    <property type="molecule type" value="Genomic_DNA"/>
</dbReference>
<organism evidence="4">
    <name type="scientific">Colwellia sp. C1</name>
    <dbReference type="NCBI Taxonomy" id="1737566"/>
    <lineage>
        <taxon>Bacteria</taxon>
        <taxon>Pseudomonadati</taxon>
        <taxon>Pseudomonadota</taxon>
        <taxon>Gammaproteobacteria</taxon>
        <taxon>Alteromonadales</taxon>
        <taxon>Colwelliaceae</taxon>
        <taxon>Colwellia</taxon>
    </lineage>
</organism>
<dbReference type="PANTHER" id="PTHR34216">
    <property type="match status" value="1"/>
</dbReference>
<dbReference type="SUPFAM" id="SSF88713">
    <property type="entry name" value="Glycoside hydrolase/deacetylase"/>
    <property type="match status" value="1"/>
</dbReference>
<dbReference type="Pfam" id="PF01522">
    <property type="entry name" value="Polysacc_deac_1"/>
    <property type="match status" value="1"/>
</dbReference>
<evidence type="ECO:0000313" key="4">
    <source>
        <dbReference type="EMBL" id="ALK44307.1"/>
    </source>
</evidence>
<dbReference type="PROSITE" id="PS51677">
    <property type="entry name" value="NODB"/>
    <property type="match status" value="1"/>
</dbReference>
<dbReference type="GO" id="GO:0005576">
    <property type="term" value="C:extracellular region"/>
    <property type="evidence" value="ECO:0007669"/>
    <property type="project" value="UniProtKB-SubCell"/>
</dbReference>
<evidence type="ECO:0000256" key="2">
    <source>
        <dbReference type="ARBA" id="ARBA00022729"/>
    </source>
</evidence>
<evidence type="ECO:0000259" key="3">
    <source>
        <dbReference type="PROSITE" id="PS51677"/>
    </source>
</evidence>
<dbReference type="InterPro" id="IPR011330">
    <property type="entry name" value="Glyco_hydro/deAcase_b/a-brl"/>
</dbReference>
<protein>
    <submittedName>
        <fullName evidence="4">Polysaccharide deacetylase</fullName>
    </submittedName>
</protein>
<comment type="subcellular location">
    <subcellularLocation>
        <location evidence="1">Secreted</location>
    </subcellularLocation>
</comment>
<dbReference type="AlphaFoldDB" id="A0A0P0LD58"/>
<reference evidence="4" key="1">
    <citation type="submission" date="2015-08" db="EMBL/GenBank/DDBJ databases">
        <title>Partial sequence of psychrophilic Colwellia sp.</title>
        <authorList>
            <person name="Pankowski J.A."/>
            <person name="Leong J.S."/>
            <person name="Nano F.E."/>
        </authorList>
    </citation>
    <scope>NUCLEOTIDE SEQUENCE</scope>
    <source>
        <strain evidence="4">C1</strain>
    </source>
</reference>
<dbReference type="GO" id="GO:0016810">
    <property type="term" value="F:hydrolase activity, acting on carbon-nitrogen (but not peptide) bonds"/>
    <property type="evidence" value="ECO:0007669"/>
    <property type="project" value="InterPro"/>
</dbReference>
<evidence type="ECO:0000256" key="1">
    <source>
        <dbReference type="ARBA" id="ARBA00004613"/>
    </source>
</evidence>
<name>A0A0P0LD58_9GAMM</name>
<sequence length="327" mass="37659">MLDRILRRLESLLGADSIRWSNIPDGIYSFNFHRIGDWKKTPFDPCVFSCNSEQLNDLIIFFKQNFDIISIAEAVALANKNPQRIYGKYLVITFDDGYKDNYTKAFPILKRHNVPACFFIATSLIGNKKLPWWDRIAYNYKKNRFKSIKLSSWASTVKFSGDDRVFVRNMLAATKISQDPIEVQLKEIEHLFPLVGELPTQEFLSWENLEEMILHGMDVGAHSHNHEILANLSQDEIIYELTHSKMLIEQNLPYEVSSFSYPVGSQGTYNQSVIKALVDCGYDIAFNFQPGINVNVGDNRYDLRRFSIEPSTTIHSLKNTLGYAKSY</sequence>
<dbReference type="PANTHER" id="PTHR34216:SF3">
    <property type="entry name" value="POLY-BETA-1,6-N-ACETYL-D-GLUCOSAMINE N-DEACETYLASE"/>
    <property type="match status" value="1"/>
</dbReference>
<feature type="domain" description="NodB homology" evidence="3">
    <location>
        <begin position="88"/>
        <end position="327"/>
    </location>
</feature>
<dbReference type="InterPro" id="IPR002509">
    <property type="entry name" value="NODB_dom"/>
</dbReference>
<dbReference type="Gene3D" id="3.20.20.370">
    <property type="entry name" value="Glycoside hydrolase/deacetylase"/>
    <property type="match status" value="1"/>
</dbReference>
<proteinExistence type="predicted"/>
<dbReference type="GO" id="GO:0005975">
    <property type="term" value="P:carbohydrate metabolic process"/>
    <property type="evidence" value="ECO:0007669"/>
    <property type="project" value="InterPro"/>
</dbReference>
<keyword evidence="2" id="KW-0732">Signal</keyword>
<dbReference type="InterPro" id="IPR051398">
    <property type="entry name" value="Polysacch_Deacetylase"/>
</dbReference>
<accession>A0A0P0LD58</accession>
<dbReference type="CDD" id="cd10918">
    <property type="entry name" value="CE4_NodB_like_5s_6s"/>
    <property type="match status" value="1"/>
</dbReference>